<evidence type="ECO:0000313" key="1">
    <source>
        <dbReference type="EMBL" id="NHN55777.1"/>
    </source>
</evidence>
<dbReference type="RefSeq" id="WP_166195911.1">
    <property type="nucleotide sequence ID" value="NZ_JAAOIV010000005.1"/>
</dbReference>
<dbReference type="AlphaFoldDB" id="A0A967B0F1"/>
<dbReference type="EMBL" id="JAAOIV010000005">
    <property type="protein sequence ID" value="NHN55777.1"/>
    <property type="molecule type" value="Genomic_DNA"/>
</dbReference>
<comment type="caution">
    <text evidence="1">The sequence shown here is derived from an EMBL/GenBank/DDBJ whole genome shotgun (WGS) entry which is preliminary data.</text>
</comment>
<keyword evidence="2" id="KW-1185">Reference proteome</keyword>
<gene>
    <name evidence="1" type="ORF">G9U51_08305</name>
</gene>
<dbReference type="Proteomes" id="UP000744769">
    <property type="component" value="Unassembled WGS sequence"/>
</dbReference>
<reference evidence="1" key="1">
    <citation type="submission" date="2020-03" db="EMBL/GenBank/DDBJ databases">
        <title>Draft sequencing of Calidifontibacter sp. DB0510.</title>
        <authorList>
            <person name="Kim D.-U."/>
        </authorList>
    </citation>
    <scope>NUCLEOTIDE SEQUENCE</scope>
    <source>
        <strain evidence="1">DB0510</strain>
    </source>
</reference>
<sequence length="155" mass="16648">MSLFTIDQLAHYLQVTHDPGKEDNTVETGGDVDEAGSAELTTGTYTVIEAVVTGWLLDATGLTTFPDRLPPQVFSWALELAAIAYENPAAAAAAGTDRVTNAYTEQRREAILARAARWAAKVPTAPQVAAPVGDFPCPGPWPTDLEPPRRLRGWC</sequence>
<name>A0A967B0F1_9MICO</name>
<protein>
    <submittedName>
        <fullName evidence="1">Uncharacterized protein</fullName>
    </submittedName>
</protein>
<proteinExistence type="predicted"/>
<organism evidence="1 2">
    <name type="scientific">Metallococcus carri</name>
    <dbReference type="NCBI Taxonomy" id="1656884"/>
    <lineage>
        <taxon>Bacteria</taxon>
        <taxon>Bacillati</taxon>
        <taxon>Actinomycetota</taxon>
        <taxon>Actinomycetes</taxon>
        <taxon>Micrococcales</taxon>
        <taxon>Dermacoccaceae</taxon>
        <taxon>Metallococcus</taxon>
    </lineage>
</organism>
<accession>A0A967B0F1</accession>
<evidence type="ECO:0000313" key="2">
    <source>
        <dbReference type="Proteomes" id="UP000744769"/>
    </source>
</evidence>